<evidence type="ECO:0000313" key="3">
    <source>
        <dbReference type="Proteomes" id="UP000053647"/>
    </source>
</evidence>
<gene>
    <name evidence="2" type="ORF">PAXINDRAFT_117446</name>
</gene>
<dbReference type="PANTHER" id="PTHR31901:SF9">
    <property type="entry name" value="GH3 DOMAIN-CONTAINING PROTEIN"/>
    <property type="match status" value="1"/>
</dbReference>
<dbReference type="EMBL" id="KN819354">
    <property type="protein sequence ID" value="KIJ13250.1"/>
    <property type="molecule type" value="Genomic_DNA"/>
</dbReference>
<keyword evidence="3" id="KW-1185">Reference proteome</keyword>
<dbReference type="GO" id="GO:0005737">
    <property type="term" value="C:cytoplasm"/>
    <property type="evidence" value="ECO:0007669"/>
    <property type="project" value="TreeGrafter"/>
</dbReference>
<evidence type="ECO:0000313" key="2">
    <source>
        <dbReference type="EMBL" id="KIJ13250.1"/>
    </source>
</evidence>
<dbReference type="InterPro" id="IPR055377">
    <property type="entry name" value="GH3_M"/>
</dbReference>
<reference evidence="2 3" key="1">
    <citation type="submission" date="2014-06" db="EMBL/GenBank/DDBJ databases">
        <authorList>
            <consortium name="DOE Joint Genome Institute"/>
            <person name="Kuo A."/>
            <person name="Kohler A."/>
            <person name="Nagy L.G."/>
            <person name="Floudas D."/>
            <person name="Copeland A."/>
            <person name="Barry K.W."/>
            <person name="Cichocki N."/>
            <person name="Veneault-Fourrey C."/>
            <person name="LaButti K."/>
            <person name="Lindquist E.A."/>
            <person name="Lipzen A."/>
            <person name="Lundell T."/>
            <person name="Morin E."/>
            <person name="Murat C."/>
            <person name="Sun H."/>
            <person name="Tunlid A."/>
            <person name="Henrissat B."/>
            <person name="Grigoriev I.V."/>
            <person name="Hibbett D.S."/>
            <person name="Martin F."/>
            <person name="Nordberg H.P."/>
            <person name="Cantor M.N."/>
            <person name="Hua S.X."/>
        </authorList>
    </citation>
    <scope>NUCLEOTIDE SEQUENCE [LARGE SCALE GENOMIC DNA]</scope>
    <source>
        <strain evidence="2 3">ATCC 200175</strain>
    </source>
</reference>
<dbReference type="AlphaFoldDB" id="A0A0C9TCG7"/>
<dbReference type="InterPro" id="IPR004993">
    <property type="entry name" value="GH3"/>
</dbReference>
<sequence length="353" mass="39310">MTFAPLFLDIIRHVDEDWDTLVACINDGTLPDLEGIEHVRAHLEVHLHANPERATELREIGSPFSCAGWAARVWPKLRKLTAISSGPFATVLPKVRSILGPNITIHNVGYGATECHIAATYDTNDLEKFVIQTEDVVEFLDVAAEETHENILQAWDLKAGKQYQIVVTTRNGLWRYPLGDVVDIVGFDGDDGSPVLKYLGRKSQVVLSIQFSHASISDSDLVAAIRAMSSEDIIQVHEFTTIVDNRTLPPTVGCFVEGDLGTPNCLMARPNSHLAPQKLFDALVATNSEHQRALDDGRTRLPTIRIVKPGTFMEYRRWWGEKMNLGAGQSKVPVVLTKSVTQEWIKERVVQEL</sequence>
<feature type="domain" description="GH3 middle" evidence="1">
    <location>
        <begin position="137"/>
        <end position="201"/>
    </location>
</feature>
<dbReference type="PANTHER" id="PTHR31901">
    <property type="entry name" value="GH3 DOMAIN-CONTAINING PROTEIN"/>
    <property type="match status" value="1"/>
</dbReference>
<name>A0A0C9TCG7_PAXIN</name>
<dbReference type="HOGENOM" id="CLU_062473_0_0_1"/>
<reference evidence="3" key="2">
    <citation type="submission" date="2015-01" db="EMBL/GenBank/DDBJ databases">
        <title>Evolutionary Origins and Diversification of the Mycorrhizal Mutualists.</title>
        <authorList>
            <consortium name="DOE Joint Genome Institute"/>
            <consortium name="Mycorrhizal Genomics Consortium"/>
            <person name="Kohler A."/>
            <person name="Kuo A."/>
            <person name="Nagy L.G."/>
            <person name="Floudas D."/>
            <person name="Copeland A."/>
            <person name="Barry K.W."/>
            <person name="Cichocki N."/>
            <person name="Veneault-Fourrey C."/>
            <person name="LaButti K."/>
            <person name="Lindquist E.A."/>
            <person name="Lipzen A."/>
            <person name="Lundell T."/>
            <person name="Morin E."/>
            <person name="Murat C."/>
            <person name="Riley R."/>
            <person name="Ohm R."/>
            <person name="Sun H."/>
            <person name="Tunlid A."/>
            <person name="Henrissat B."/>
            <person name="Grigoriev I.V."/>
            <person name="Hibbett D.S."/>
            <person name="Martin F."/>
        </authorList>
    </citation>
    <scope>NUCLEOTIDE SEQUENCE [LARGE SCALE GENOMIC DNA]</scope>
    <source>
        <strain evidence="3">ATCC 200175</strain>
    </source>
</reference>
<protein>
    <recommendedName>
        <fullName evidence="1">GH3 middle domain-containing protein</fullName>
    </recommendedName>
</protein>
<proteinExistence type="predicted"/>
<accession>A0A0C9TCG7</accession>
<evidence type="ECO:0000259" key="1">
    <source>
        <dbReference type="Pfam" id="PF23571"/>
    </source>
</evidence>
<dbReference type="GO" id="GO:0016881">
    <property type="term" value="F:acid-amino acid ligase activity"/>
    <property type="evidence" value="ECO:0007669"/>
    <property type="project" value="TreeGrafter"/>
</dbReference>
<dbReference type="Pfam" id="PF23571">
    <property type="entry name" value="GH3_M"/>
    <property type="match status" value="1"/>
</dbReference>
<dbReference type="Proteomes" id="UP000053647">
    <property type="component" value="Unassembled WGS sequence"/>
</dbReference>
<dbReference type="Pfam" id="PF03321">
    <property type="entry name" value="GH3"/>
    <property type="match status" value="1"/>
</dbReference>
<dbReference type="OrthoDB" id="10004661at2759"/>
<organism evidence="2 3">
    <name type="scientific">Paxillus involutus ATCC 200175</name>
    <dbReference type="NCBI Taxonomy" id="664439"/>
    <lineage>
        <taxon>Eukaryota</taxon>
        <taxon>Fungi</taxon>
        <taxon>Dikarya</taxon>
        <taxon>Basidiomycota</taxon>
        <taxon>Agaricomycotina</taxon>
        <taxon>Agaricomycetes</taxon>
        <taxon>Agaricomycetidae</taxon>
        <taxon>Boletales</taxon>
        <taxon>Paxilineae</taxon>
        <taxon>Paxillaceae</taxon>
        <taxon>Paxillus</taxon>
    </lineage>
</organism>